<dbReference type="EMBL" id="CAXDID020000001">
    <property type="protein sequence ID" value="CAL5970583.1"/>
    <property type="molecule type" value="Genomic_DNA"/>
</dbReference>
<dbReference type="InterPro" id="IPR053164">
    <property type="entry name" value="IS1016-like_transposase"/>
</dbReference>
<dbReference type="PANTHER" id="PTHR47163">
    <property type="entry name" value="DDE_TNP_IS1595 DOMAIN-CONTAINING PROTEIN"/>
    <property type="match status" value="1"/>
</dbReference>
<reference evidence="1 2" key="1">
    <citation type="submission" date="2024-07" db="EMBL/GenBank/DDBJ databases">
        <authorList>
            <person name="Akdeniz Z."/>
        </authorList>
    </citation>
    <scope>NUCLEOTIDE SEQUENCE [LARGE SCALE GENOMIC DNA]</scope>
</reference>
<sequence>MWRAYLNVHIDGYLHYTVNHSLEFVNSDLLRWGVMCHTQTIESTWRAAKKHFHVMNGSWKKNIQEYLDLYSMTKYNTRMDISSKNAALSYKHYEENQTQSTIQQQEEQAPLIDDNQEIVIGQSVIDNQTESIIVISSSGSSYVTLDSSLSIIDLSSE</sequence>
<organism evidence="1 2">
    <name type="scientific">Hexamita inflata</name>
    <dbReference type="NCBI Taxonomy" id="28002"/>
    <lineage>
        <taxon>Eukaryota</taxon>
        <taxon>Metamonada</taxon>
        <taxon>Diplomonadida</taxon>
        <taxon>Hexamitidae</taxon>
        <taxon>Hexamitinae</taxon>
        <taxon>Hexamita</taxon>
    </lineage>
</organism>
<evidence type="ECO:0000313" key="1">
    <source>
        <dbReference type="EMBL" id="CAL5970583.1"/>
    </source>
</evidence>
<evidence type="ECO:0000313" key="2">
    <source>
        <dbReference type="Proteomes" id="UP001642409"/>
    </source>
</evidence>
<name>A0ABP1GES7_9EUKA</name>
<accession>A0ABP1GES7</accession>
<protein>
    <submittedName>
        <fullName evidence="1">Hypothetical_protein</fullName>
    </submittedName>
</protein>
<gene>
    <name evidence="1" type="ORF">HINF_LOCUS523</name>
</gene>
<dbReference type="PANTHER" id="PTHR47163:SF2">
    <property type="entry name" value="SI:DKEY-17M8.2"/>
    <property type="match status" value="1"/>
</dbReference>
<dbReference type="Proteomes" id="UP001642409">
    <property type="component" value="Unassembled WGS sequence"/>
</dbReference>
<keyword evidence="2" id="KW-1185">Reference proteome</keyword>
<proteinExistence type="predicted"/>
<comment type="caution">
    <text evidence="1">The sequence shown here is derived from an EMBL/GenBank/DDBJ whole genome shotgun (WGS) entry which is preliminary data.</text>
</comment>